<dbReference type="PROSITE" id="PS00041">
    <property type="entry name" value="HTH_ARAC_FAMILY_1"/>
    <property type="match status" value="1"/>
</dbReference>
<evidence type="ECO:0000259" key="4">
    <source>
        <dbReference type="PROSITE" id="PS01124"/>
    </source>
</evidence>
<feature type="domain" description="HTH araC/xylS-type" evidence="4">
    <location>
        <begin position="210"/>
        <end position="309"/>
    </location>
</feature>
<dbReference type="AlphaFoldDB" id="A0A172YA55"/>
<name>A0A172YA55_9GAMM</name>
<proteinExistence type="predicted"/>
<evidence type="ECO:0000256" key="2">
    <source>
        <dbReference type="ARBA" id="ARBA00023125"/>
    </source>
</evidence>
<dbReference type="InterPro" id="IPR018060">
    <property type="entry name" value="HTH_AraC"/>
</dbReference>
<protein>
    <submittedName>
        <fullName evidence="5">AraC family transcriptional regulator</fullName>
    </submittedName>
</protein>
<keyword evidence="6" id="KW-1185">Reference proteome</keyword>
<dbReference type="InterPro" id="IPR020449">
    <property type="entry name" value="Tscrpt_reg_AraC-type_HTH"/>
</dbReference>
<gene>
    <name evidence="5" type="ORF">A5892_00350</name>
</gene>
<dbReference type="InterPro" id="IPR009057">
    <property type="entry name" value="Homeodomain-like_sf"/>
</dbReference>
<dbReference type="PANTHER" id="PTHR46796">
    <property type="entry name" value="HTH-TYPE TRANSCRIPTIONAL ACTIVATOR RHAS-RELATED"/>
    <property type="match status" value="1"/>
</dbReference>
<dbReference type="InterPro" id="IPR050204">
    <property type="entry name" value="AraC_XylS_family_regulators"/>
</dbReference>
<dbReference type="PRINTS" id="PR00032">
    <property type="entry name" value="HTHARAC"/>
</dbReference>
<dbReference type="PROSITE" id="PS01124">
    <property type="entry name" value="HTH_ARAC_FAMILY_2"/>
    <property type="match status" value="1"/>
</dbReference>
<dbReference type="SMART" id="SM00342">
    <property type="entry name" value="HTH_ARAC"/>
    <property type="match status" value="1"/>
</dbReference>
<dbReference type="RefSeq" id="WP_064121101.1">
    <property type="nucleotide sequence ID" value="NZ_CP015243.1"/>
</dbReference>
<dbReference type="Pfam" id="PF14525">
    <property type="entry name" value="AraC_binding_2"/>
    <property type="match status" value="1"/>
</dbReference>
<dbReference type="Proteomes" id="UP000077875">
    <property type="component" value="Chromosome"/>
</dbReference>
<dbReference type="GO" id="GO:0043565">
    <property type="term" value="F:sequence-specific DNA binding"/>
    <property type="evidence" value="ECO:0007669"/>
    <property type="project" value="InterPro"/>
</dbReference>
<dbReference type="Gene3D" id="1.10.10.60">
    <property type="entry name" value="Homeodomain-like"/>
    <property type="match status" value="1"/>
</dbReference>
<dbReference type="GO" id="GO:0003700">
    <property type="term" value="F:DNA-binding transcription factor activity"/>
    <property type="evidence" value="ECO:0007669"/>
    <property type="project" value="InterPro"/>
</dbReference>
<reference evidence="5 6" key="1">
    <citation type="submission" date="2016-04" db="EMBL/GenBank/DDBJ databases">
        <title>Complete Genome Sequence of Halotalea alkalilenta IHB B 13600.</title>
        <authorList>
            <person name="Swarnkar M.K."/>
            <person name="Sharma A."/>
            <person name="Kaushal K."/>
            <person name="Soni R."/>
            <person name="Rana S."/>
            <person name="Singh A.K."/>
            <person name="Gulati A."/>
        </authorList>
    </citation>
    <scope>NUCLEOTIDE SEQUENCE [LARGE SCALE GENOMIC DNA]</scope>
    <source>
        <strain evidence="5 6">IHB B 13600</strain>
    </source>
</reference>
<evidence type="ECO:0000256" key="3">
    <source>
        <dbReference type="ARBA" id="ARBA00023163"/>
    </source>
</evidence>
<dbReference type="SUPFAM" id="SSF46689">
    <property type="entry name" value="Homeodomain-like"/>
    <property type="match status" value="1"/>
</dbReference>
<dbReference type="KEGG" id="haa:A5892_00350"/>
<keyword evidence="3" id="KW-0804">Transcription</keyword>
<dbReference type="Pfam" id="PF12833">
    <property type="entry name" value="HTH_18"/>
    <property type="match status" value="1"/>
</dbReference>
<dbReference type="PANTHER" id="PTHR46796:SF6">
    <property type="entry name" value="ARAC SUBFAMILY"/>
    <property type="match status" value="1"/>
</dbReference>
<accession>A0A172YA55</accession>
<dbReference type="InterPro" id="IPR035418">
    <property type="entry name" value="AraC-bd_2"/>
</dbReference>
<evidence type="ECO:0000256" key="1">
    <source>
        <dbReference type="ARBA" id="ARBA00023015"/>
    </source>
</evidence>
<evidence type="ECO:0000313" key="6">
    <source>
        <dbReference type="Proteomes" id="UP000077875"/>
    </source>
</evidence>
<keyword evidence="1" id="KW-0805">Transcription regulation</keyword>
<organism evidence="5 6">
    <name type="scientific">Halotalea alkalilenta</name>
    <dbReference type="NCBI Taxonomy" id="376489"/>
    <lineage>
        <taxon>Bacteria</taxon>
        <taxon>Pseudomonadati</taxon>
        <taxon>Pseudomonadota</taxon>
        <taxon>Gammaproteobacteria</taxon>
        <taxon>Oceanospirillales</taxon>
        <taxon>Halomonadaceae</taxon>
        <taxon>Halotalea</taxon>
    </lineage>
</organism>
<dbReference type="InterPro" id="IPR018062">
    <property type="entry name" value="HTH_AraC-typ_CS"/>
</dbReference>
<dbReference type="STRING" id="376489.A5892_00350"/>
<sequence length="310" mass="35051">MSSTQYSTSVVTAPRRFEYWKEVVCRHCIPASSKPLVKSDFEGQLAVRGLGSLDICTLSAPLHYWERTPRHLRSGPDEDLWLGFTRHGYGELEQGGRRAKLSAGSLMLYDASQTFRFSLGGSDIHLVRIPRHLLSFRLPGVEKLTAQVLDDRRPGVVPLREMLLQAAATPPGLQDAEISKRFSQTMLDLLVLSLELQDLKKTNAELDLYARVMNYIRLHLSDPNLTIERIAQAHHVSTRTITRAFARHQKTPVSVIWQERLQASREAIENGHVRSVSQVALDHGFSDFSHFSHAFRKAFGVAPQTLLRKH</sequence>
<keyword evidence="2" id="KW-0238">DNA-binding</keyword>
<evidence type="ECO:0000313" key="5">
    <source>
        <dbReference type="EMBL" id="ANF56109.1"/>
    </source>
</evidence>
<dbReference type="EMBL" id="CP015243">
    <property type="protein sequence ID" value="ANF56109.1"/>
    <property type="molecule type" value="Genomic_DNA"/>
</dbReference>